<dbReference type="RefSeq" id="WP_188383428.1">
    <property type="nucleotide sequence ID" value="NZ_BMEY01000003.1"/>
</dbReference>
<evidence type="ECO:0000313" key="3">
    <source>
        <dbReference type="EMBL" id="GGA66739.1"/>
    </source>
</evidence>
<dbReference type="AlphaFoldDB" id="A0A916RRY5"/>
<dbReference type="Pfam" id="PF00144">
    <property type="entry name" value="Beta-lactamase"/>
    <property type="match status" value="1"/>
</dbReference>
<evidence type="ECO:0000256" key="1">
    <source>
        <dbReference type="ARBA" id="ARBA00022801"/>
    </source>
</evidence>
<feature type="domain" description="Beta-lactamase-related" evidence="2">
    <location>
        <begin position="8"/>
        <end position="329"/>
    </location>
</feature>
<proteinExistence type="predicted"/>
<organism evidence="3 4">
    <name type="scientific">Ornithinibacillus halotolerans</name>
    <dbReference type="NCBI Taxonomy" id="1274357"/>
    <lineage>
        <taxon>Bacteria</taxon>
        <taxon>Bacillati</taxon>
        <taxon>Bacillota</taxon>
        <taxon>Bacilli</taxon>
        <taxon>Bacillales</taxon>
        <taxon>Bacillaceae</taxon>
        <taxon>Ornithinibacillus</taxon>
    </lineage>
</organism>
<reference evidence="3" key="2">
    <citation type="submission" date="2020-09" db="EMBL/GenBank/DDBJ databases">
        <authorList>
            <person name="Sun Q."/>
            <person name="Zhou Y."/>
        </authorList>
    </citation>
    <scope>NUCLEOTIDE SEQUENCE</scope>
    <source>
        <strain evidence="3">CGMCC 1.12408</strain>
    </source>
</reference>
<gene>
    <name evidence="3" type="ORF">GCM10008025_08270</name>
</gene>
<dbReference type="InterPro" id="IPR050789">
    <property type="entry name" value="Diverse_Enzym_Activities"/>
</dbReference>
<evidence type="ECO:0000259" key="2">
    <source>
        <dbReference type="Pfam" id="PF00144"/>
    </source>
</evidence>
<evidence type="ECO:0000313" key="4">
    <source>
        <dbReference type="Proteomes" id="UP000613512"/>
    </source>
</evidence>
<dbReference type="Gene3D" id="3.40.710.10">
    <property type="entry name" value="DD-peptidase/beta-lactamase superfamily"/>
    <property type="match status" value="1"/>
</dbReference>
<dbReference type="Proteomes" id="UP000613512">
    <property type="component" value="Unassembled WGS sequence"/>
</dbReference>
<name>A0A916RRY5_9BACI</name>
<comment type="caution">
    <text evidence="3">The sequence shown here is derived from an EMBL/GenBank/DDBJ whole genome shotgun (WGS) entry which is preliminary data.</text>
</comment>
<keyword evidence="1 3" id="KW-0378">Hydrolase</keyword>
<dbReference type="PANTHER" id="PTHR43283">
    <property type="entry name" value="BETA-LACTAMASE-RELATED"/>
    <property type="match status" value="1"/>
</dbReference>
<dbReference type="EMBL" id="BMEY01000003">
    <property type="protein sequence ID" value="GGA66739.1"/>
    <property type="molecule type" value="Genomic_DNA"/>
</dbReference>
<reference evidence="3" key="1">
    <citation type="journal article" date="2014" name="Int. J. Syst. Evol. Microbiol.">
        <title>Complete genome sequence of Corynebacterium casei LMG S-19264T (=DSM 44701T), isolated from a smear-ripened cheese.</title>
        <authorList>
            <consortium name="US DOE Joint Genome Institute (JGI-PGF)"/>
            <person name="Walter F."/>
            <person name="Albersmeier A."/>
            <person name="Kalinowski J."/>
            <person name="Ruckert C."/>
        </authorList>
    </citation>
    <scope>NUCLEOTIDE SEQUENCE</scope>
    <source>
        <strain evidence="3">CGMCC 1.12408</strain>
    </source>
</reference>
<dbReference type="GO" id="GO:0016787">
    <property type="term" value="F:hydrolase activity"/>
    <property type="evidence" value="ECO:0007669"/>
    <property type="project" value="UniProtKB-KW"/>
</dbReference>
<protein>
    <submittedName>
        <fullName evidence="3">Serine hydrolase</fullName>
    </submittedName>
</protein>
<accession>A0A916RRY5</accession>
<sequence>MRDKIIDFLQKEVEHNHIPGAVIHVSHKGNVIVHEAVGNRVVYPEKAPMQLDTVFDLASLTKVVATLPAFLKLMDEGELRLDDSVSYFLPEFGQIGKDDITLRQLITHTSGLPSHIEFFKEGLTTEQIMERIYNQSLIHKPGEKVIYSDLGLITLYKVIETVTTEEFKDFVAREVFTPLEMTETGFNPIFEKERYAATEYIEKLGIYKTGIVHDENTKSMGGISGHAGLFAPISDLVKFATMIENNGVYNGKQIISETALHLSRQNYTPFDEEFRGLGWILKGPAYSSCGDYFSAGSYGHTGFTGTSIWFDPQIDLHVILLTNRVHFGRKPAILRLRPRLHNVIRRYF</sequence>
<keyword evidence="4" id="KW-1185">Reference proteome</keyword>
<dbReference type="SUPFAM" id="SSF56601">
    <property type="entry name" value="beta-lactamase/transpeptidase-like"/>
    <property type="match status" value="1"/>
</dbReference>
<dbReference type="InterPro" id="IPR012338">
    <property type="entry name" value="Beta-lactam/transpept-like"/>
</dbReference>
<dbReference type="PANTHER" id="PTHR43283:SF11">
    <property type="entry name" value="BETA-LACTAMASE-RELATED DOMAIN-CONTAINING PROTEIN"/>
    <property type="match status" value="1"/>
</dbReference>
<dbReference type="InterPro" id="IPR001466">
    <property type="entry name" value="Beta-lactam-related"/>
</dbReference>